<dbReference type="InterPro" id="IPR029068">
    <property type="entry name" value="Glyas_Bleomycin-R_OHBP_Dase"/>
</dbReference>
<organism evidence="2 3">
    <name type="scientific">Nocardioides koreensis</name>
    <dbReference type="NCBI Taxonomy" id="433651"/>
    <lineage>
        <taxon>Bacteria</taxon>
        <taxon>Bacillati</taxon>
        <taxon>Actinomycetota</taxon>
        <taxon>Actinomycetes</taxon>
        <taxon>Propionibacteriales</taxon>
        <taxon>Nocardioidaceae</taxon>
        <taxon>Nocardioides</taxon>
    </lineage>
</organism>
<name>A0ABP5M126_9ACTN</name>
<sequence length="129" mass="14033">MHRSRIGLVLIDHPESDWEKALAFWAGVRGVEPTTEEPGDTASMYRGLGRIAGIGLESQRTGEGTPARVHLDIESDDVAAEVRRVVALGATVLEAHQTYTILQDPGGLVFCVVPIQTGDDFERHALTWA</sequence>
<accession>A0ABP5M126</accession>
<dbReference type="SUPFAM" id="SSF54593">
    <property type="entry name" value="Glyoxalase/Bleomycin resistance protein/Dihydroxybiphenyl dioxygenase"/>
    <property type="match status" value="1"/>
</dbReference>
<keyword evidence="3" id="KW-1185">Reference proteome</keyword>
<gene>
    <name evidence="2" type="ORF">GCM10009844_42900</name>
</gene>
<dbReference type="InterPro" id="IPR041581">
    <property type="entry name" value="Glyoxalase_6"/>
</dbReference>
<evidence type="ECO:0000313" key="3">
    <source>
        <dbReference type="Proteomes" id="UP001501771"/>
    </source>
</evidence>
<dbReference type="Gene3D" id="3.10.180.10">
    <property type="entry name" value="2,3-Dihydroxybiphenyl 1,2-Dioxygenase, domain 1"/>
    <property type="match status" value="1"/>
</dbReference>
<dbReference type="RefSeq" id="WP_344157558.1">
    <property type="nucleotide sequence ID" value="NZ_BAAAQR010000017.1"/>
</dbReference>
<protein>
    <recommendedName>
        <fullName evidence="1">VOC domain-containing protein</fullName>
    </recommendedName>
</protein>
<dbReference type="Proteomes" id="UP001501771">
    <property type="component" value="Unassembled WGS sequence"/>
</dbReference>
<proteinExistence type="predicted"/>
<dbReference type="InterPro" id="IPR037523">
    <property type="entry name" value="VOC_core"/>
</dbReference>
<evidence type="ECO:0000259" key="1">
    <source>
        <dbReference type="PROSITE" id="PS51819"/>
    </source>
</evidence>
<reference evidence="3" key="1">
    <citation type="journal article" date="2019" name="Int. J. Syst. Evol. Microbiol.">
        <title>The Global Catalogue of Microorganisms (GCM) 10K type strain sequencing project: providing services to taxonomists for standard genome sequencing and annotation.</title>
        <authorList>
            <consortium name="The Broad Institute Genomics Platform"/>
            <consortium name="The Broad Institute Genome Sequencing Center for Infectious Disease"/>
            <person name="Wu L."/>
            <person name="Ma J."/>
        </authorList>
    </citation>
    <scope>NUCLEOTIDE SEQUENCE [LARGE SCALE GENOMIC DNA]</scope>
    <source>
        <strain evidence="3">JCM 16022</strain>
    </source>
</reference>
<evidence type="ECO:0000313" key="2">
    <source>
        <dbReference type="EMBL" id="GAA2155590.1"/>
    </source>
</evidence>
<comment type="caution">
    <text evidence="2">The sequence shown here is derived from an EMBL/GenBank/DDBJ whole genome shotgun (WGS) entry which is preliminary data.</text>
</comment>
<feature type="domain" description="VOC" evidence="1">
    <location>
        <begin position="7"/>
        <end position="129"/>
    </location>
</feature>
<dbReference type="EMBL" id="BAAAQR010000017">
    <property type="protein sequence ID" value="GAA2155590.1"/>
    <property type="molecule type" value="Genomic_DNA"/>
</dbReference>
<dbReference type="Pfam" id="PF18029">
    <property type="entry name" value="Glyoxalase_6"/>
    <property type="match status" value="1"/>
</dbReference>
<dbReference type="PROSITE" id="PS51819">
    <property type="entry name" value="VOC"/>
    <property type="match status" value="1"/>
</dbReference>